<proteinExistence type="predicted"/>
<dbReference type="RefSeq" id="WP_134362050.1">
    <property type="nucleotide sequence ID" value="NZ_SOGJ01000007.1"/>
</dbReference>
<feature type="region of interest" description="Disordered" evidence="1">
    <location>
        <begin position="1"/>
        <end position="56"/>
    </location>
</feature>
<evidence type="ECO:0000313" key="3">
    <source>
        <dbReference type="EMBL" id="TFD01056.1"/>
    </source>
</evidence>
<reference evidence="3 4" key="1">
    <citation type="submission" date="2019-03" db="EMBL/GenBank/DDBJ databases">
        <title>Genomics of glacier-inhabiting Cryobacterium strains.</title>
        <authorList>
            <person name="Liu Q."/>
            <person name="Xin Y.-H."/>
        </authorList>
    </citation>
    <scope>NUCLEOTIDE SEQUENCE [LARGE SCALE GENOMIC DNA]</scope>
    <source>
        <strain evidence="3 4">TMT4-23</strain>
    </source>
</reference>
<gene>
    <name evidence="3" type="ORF">E3O65_01820</name>
</gene>
<keyword evidence="2" id="KW-0472">Membrane</keyword>
<evidence type="ECO:0000256" key="2">
    <source>
        <dbReference type="SAM" id="Phobius"/>
    </source>
</evidence>
<sequence length="434" mass="44696">MNDDDKQQDPIARLRAADPAGDIEARAGFADEVVARVTGPEADPAEPTGDTAPLADLDTARARRRPRWLPFVAVAASIAIVGAAGYGIGATTGGPMSLADGAAPPITVQSGGGPESVAQGAIEPSVGSGAAIDQKMSPLTYPYGSGRNAFSASSLGTTAGTAQSYAYDPRSASNTDKVTALAAALGIGSSVEKRDGSWVAGPQDGSAPSLSVSLDGMLSFYFQNPEVNPWQCEGDQICEPSGQPPTEDAAIGALRELLGAAGRDPGAFEFSSQVWEGSPTRTAEAKPVIDGQQLDQGWALEMAKDGVVSANGALADVVALGTYPVVSEQEGFERLSDPRFNGSPTTLPIALRDQASTTEEWVAPTEPPATPVAGTSVSWPVNKVEIVSAQLGLTSQWQPDGSVLVVPAYAFTDAEGGTWSVLAVEESMLDFRAF</sequence>
<organism evidence="3 4">
    <name type="scientific">Cryobacterium breve</name>
    <dbReference type="NCBI Taxonomy" id="1259258"/>
    <lineage>
        <taxon>Bacteria</taxon>
        <taxon>Bacillati</taxon>
        <taxon>Actinomycetota</taxon>
        <taxon>Actinomycetes</taxon>
        <taxon>Micrococcales</taxon>
        <taxon>Microbacteriaceae</taxon>
        <taxon>Cryobacterium</taxon>
    </lineage>
</organism>
<dbReference type="Proteomes" id="UP000298355">
    <property type="component" value="Unassembled WGS sequence"/>
</dbReference>
<keyword evidence="2" id="KW-1133">Transmembrane helix</keyword>
<name>A0ABY2JB42_9MICO</name>
<feature type="transmembrane region" description="Helical" evidence="2">
    <location>
        <begin position="68"/>
        <end position="88"/>
    </location>
</feature>
<evidence type="ECO:0000313" key="4">
    <source>
        <dbReference type="Proteomes" id="UP000298355"/>
    </source>
</evidence>
<comment type="caution">
    <text evidence="3">The sequence shown here is derived from an EMBL/GenBank/DDBJ whole genome shotgun (WGS) entry which is preliminary data.</text>
</comment>
<keyword evidence="2" id="KW-0812">Transmembrane</keyword>
<accession>A0ABY2JB42</accession>
<evidence type="ECO:0000256" key="1">
    <source>
        <dbReference type="SAM" id="MobiDB-lite"/>
    </source>
</evidence>
<dbReference type="EMBL" id="SOGJ01000007">
    <property type="protein sequence ID" value="TFD01056.1"/>
    <property type="molecule type" value="Genomic_DNA"/>
</dbReference>
<keyword evidence="4" id="KW-1185">Reference proteome</keyword>
<protein>
    <submittedName>
        <fullName evidence="3">Uncharacterized protein</fullName>
    </submittedName>
</protein>